<comment type="subcellular location">
    <subcellularLocation>
        <location evidence="4">Cytoplasm</location>
    </subcellularLocation>
</comment>
<accession>A0A0G3EZ85</accession>
<dbReference type="STRING" id="445709.ABW99_19290"/>
<dbReference type="PANTHER" id="PTHR11645">
    <property type="entry name" value="PYRROLINE-5-CARBOXYLATE REDUCTASE"/>
    <property type="match status" value="1"/>
</dbReference>
<comment type="function">
    <text evidence="4">Catalyzes the reduction of 1-pyrroline-5-carboxylate (PCA) to L-proline.</text>
</comment>
<comment type="catalytic activity">
    <reaction evidence="4">
        <text>L-proline + NAD(+) = (S)-1-pyrroline-5-carboxylate + NADH + 2 H(+)</text>
        <dbReference type="Rhea" id="RHEA:14105"/>
        <dbReference type="ChEBI" id="CHEBI:15378"/>
        <dbReference type="ChEBI" id="CHEBI:17388"/>
        <dbReference type="ChEBI" id="CHEBI:57540"/>
        <dbReference type="ChEBI" id="CHEBI:57945"/>
        <dbReference type="ChEBI" id="CHEBI:60039"/>
        <dbReference type="EC" id="1.5.1.2"/>
    </reaction>
</comment>
<dbReference type="Pfam" id="PF14748">
    <property type="entry name" value="P5CR_dimer"/>
    <property type="match status" value="1"/>
</dbReference>
<evidence type="ECO:0000256" key="6">
    <source>
        <dbReference type="PIRSR" id="PIRSR000193-1"/>
    </source>
</evidence>
<feature type="domain" description="Pyrroline-5-carboxylate reductase dimerisation" evidence="9">
    <location>
        <begin position="159"/>
        <end position="263"/>
    </location>
</feature>
<protein>
    <recommendedName>
        <fullName evidence="4 5">Pyrroline-5-carboxylate reductase</fullName>
        <shortName evidence="4">P5C reductase</shortName>
        <shortName evidence="4">P5CR</shortName>
        <ecNumber evidence="4 5">1.5.1.2</ecNumber>
    </recommendedName>
    <alternativeName>
        <fullName evidence="4">PCA reductase</fullName>
    </alternativeName>
</protein>
<keyword evidence="2 4" id="KW-0521">NADP</keyword>
<dbReference type="EMBL" id="CP011568">
    <property type="protein sequence ID" value="AKJ70031.1"/>
    <property type="molecule type" value="Genomic_DNA"/>
</dbReference>
<dbReference type="Proteomes" id="UP000036700">
    <property type="component" value="Chromosome"/>
</dbReference>
<dbReference type="InterPro" id="IPR008927">
    <property type="entry name" value="6-PGluconate_DH-like_C_sf"/>
</dbReference>
<dbReference type="FunFam" id="1.10.3730.10:FF:000001">
    <property type="entry name" value="Pyrroline-5-carboxylate reductase"/>
    <property type="match status" value="1"/>
</dbReference>
<dbReference type="InterPro" id="IPR036291">
    <property type="entry name" value="NAD(P)-bd_dom_sf"/>
</dbReference>
<dbReference type="PATRIC" id="fig|445709.3.peg.4052"/>
<dbReference type="SUPFAM" id="SSF48179">
    <property type="entry name" value="6-phosphogluconate dehydrogenase C-terminal domain-like"/>
    <property type="match status" value="1"/>
</dbReference>
<reference evidence="11" key="1">
    <citation type="submission" date="2015-06" db="EMBL/GenBank/DDBJ databases">
        <authorList>
            <person name="Lim Y.L."/>
            <person name="Ee R."/>
            <person name="Yong D."/>
            <person name="How K.Y."/>
            <person name="Yin W.F."/>
            <person name="Chan K.G."/>
        </authorList>
    </citation>
    <scope>NUCLEOTIDE SEQUENCE [LARGE SCALE GENOMIC DNA]</scope>
    <source>
        <strain evidence="11">DSM 25325</strain>
    </source>
</reference>
<dbReference type="Gene3D" id="3.40.50.720">
    <property type="entry name" value="NAD(P)-binding Rossmann-like Domain"/>
    <property type="match status" value="1"/>
</dbReference>
<comment type="pathway">
    <text evidence="4 7">Amino-acid biosynthesis; L-proline biosynthesis; L-proline from L-glutamate 5-semialdehyde: step 1/1.</text>
</comment>
<evidence type="ECO:0000256" key="2">
    <source>
        <dbReference type="ARBA" id="ARBA00022857"/>
    </source>
</evidence>
<evidence type="ECO:0000256" key="1">
    <source>
        <dbReference type="ARBA" id="ARBA00005525"/>
    </source>
</evidence>
<dbReference type="InterPro" id="IPR029036">
    <property type="entry name" value="P5CR_dimer"/>
</dbReference>
<proteinExistence type="inferred from homology"/>
<evidence type="ECO:0000313" key="11">
    <source>
        <dbReference type="Proteomes" id="UP000036700"/>
    </source>
</evidence>
<evidence type="ECO:0000256" key="4">
    <source>
        <dbReference type="HAMAP-Rule" id="MF_01925"/>
    </source>
</evidence>
<evidence type="ECO:0000256" key="3">
    <source>
        <dbReference type="ARBA" id="ARBA00023002"/>
    </source>
</evidence>
<keyword evidence="4 7" id="KW-0641">Proline biosynthesis</keyword>
<dbReference type="HAMAP" id="MF_01925">
    <property type="entry name" value="P5C_reductase"/>
    <property type="match status" value="1"/>
</dbReference>
<dbReference type="InterPro" id="IPR028939">
    <property type="entry name" value="P5C_Rdtase_cat_N"/>
</dbReference>
<dbReference type="EC" id="1.5.1.2" evidence="4 5"/>
<dbReference type="GO" id="GO:0055129">
    <property type="term" value="P:L-proline biosynthetic process"/>
    <property type="evidence" value="ECO:0007669"/>
    <property type="project" value="UniProtKB-UniRule"/>
</dbReference>
<feature type="domain" description="Pyrroline-5-carboxylate reductase catalytic N-terminal" evidence="8">
    <location>
        <begin position="2"/>
        <end position="95"/>
    </location>
</feature>
<dbReference type="UniPathway" id="UPA00098">
    <property type="reaction ID" value="UER00361"/>
</dbReference>
<keyword evidence="11" id="KW-1185">Reference proteome</keyword>
<dbReference type="Pfam" id="PF03807">
    <property type="entry name" value="F420_oxidored"/>
    <property type="match status" value="1"/>
</dbReference>
<evidence type="ECO:0000259" key="8">
    <source>
        <dbReference type="Pfam" id="PF03807"/>
    </source>
</evidence>
<dbReference type="Gene3D" id="1.10.3730.10">
    <property type="entry name" value="ProC C-terminal domain-like"/>
    <property type="match status" value="1"/>
</dbReference>
<keyword evidence="4 7" id="KW-0028">Amino-acid biosynthesis</keyword>
<dbReference type="PROSITE" id="PS00521">
    <property type="entry name" value="P5CR"/>
    <property type="match status" value="1"/>
</dbReference>
<dbReference type="SUPFAM" id="SSF51735">
    <property type="entry name" value="NAD(P)-binding Rossmann-fold domains"/>
    <property type="match status" value="1"/>
</dbReference>
<comment type="similarity">
    <text evidence="1 4 7">Belongs to the pyrroline-5-carboxylate reductase family.</text>
</comment>
<dbReference type="GO" id="GO:0004735">
    <property type="term" value="F:pyrroline-5-carboxylate reductase activity"/>
    <property type="evidence" value="ECO:0007669"/>
    <property type="project" value="UniProtKB-UniRule"/>
</dbReference>
<dbReference type="OrthoDB" id="9805754at2"/>
<dbReference type="PIRSF" id="PIRSF000193">
    <property type="entry name" value="Pyrrol-5-carb_rd"/>
    <property type="match status" value="1"/>
</dbReference>
<feature type="binding site" evidence="6">
    <location>
        <begin position="6"/>
        <end position="11"/>
    </location>
    <ligand>
        <name>NADP(+)</name>
        <dbReference type="ChEBI" id="CHEBI:58349"/>
    </ligand>
</feature>
<dbReference type="InterPro" id="IPR000304">
    <property type="entry name" value="Pyrroline-COOH_reductase"/>
</dbReference>
<dbReference type="NCBIfam" id="TIGR00112">
    <property type="entry name" value="proC"/>
    <property type="match status" value="1"/>
</dbReference>
<sequence>MKIAFIGGGNMAGALIGGLLRQGVPATDLSAVDLSPQTCEHLTKTFGINAGTQLSERLRDQEAIVLAVKPQHLKEAAQSLAPYLRGQLVISIAAGVHAAVLSRWLGGYDQIVRCMPNTPALVGKGISGLAALSGVDTSRRQLAERVLKAAGQVIWCDNEAQLDGVTALSGSGPAYVFYFIEAMQQAAAELGFSEAQGRQLAIATVAGAAELAAQSSEPASVLRERVTSKGGTTFAALTSFEHDGVKAAIVRGIHAAHARSRELGAELGAD</sequence>
<evidence type="ECO:0000256" key="5">
    <source>
        <dbReference type="NCBIfam" id="TIGR00112"/>
    </source>
</evidence>
<feature type="binding site" evidence="6">
    <location>
        <begin position="67"/>
        <end position="70"/>
    </location>
    <ligand>
        <name>NADP(+)</name>
        <dbReference type="ChEBI" id="CHEBI:58349"/>
    </ligand>
</feature>
<dbReference type="InterPro" id="IPR053790">
    <property type="entry name" value="P5CR-like_CS"/>
</dbReference>
<organism evidence="10 11">
    <name type="scientific">Pandoraea thiooxydans</name>
    <dbReference type="NCBI Taxonomy" id="445709"/>
    <lineage>
        <taxon>Bacteria</taxon>
        <taxon>Pseudomonadati</taxon>
        <taxon>Pseudomonadota</taxon>
        <taxon>Betaproteobacteria</taxon>
        <taxon>Burkholderiales</taxon>
        <taxon>Burkholderiaceae</taxon>
        <taxon>Pandoraea</taxon>
    </lineage>
</organism>
<evidence type="ECO:0000313" key="10">
    <source>
        <dbReference type="EMBL" id="AKJ70031.1"/>
    </source>
</evidence>
<gene>
    <name evidence="4" type="primary">proC</name>
    <name evidence="10" type="ORF">ABW99_19290</name>
</gene>
<evidence type="ECO:0000256" key="7">
    <source>
        <dbReference type="RuleBase" id="RU003903"/>
    </source>
</evidence>
<evidence type="ECO:0000259" key="9">
    <source>
        <dbReference type="Pfam" id="PF14748"/>
    </source>
</evidence>
<keyword evidence="3 4" id="KW-0560">Oxidoreductase</keyword>
<name>A0A0G3EZ85_9BURK</name>
<dbReference type="PANTHER" id="PTHR11645:SF0">
    <property type="entry name" value="PYRROLINE-5-CARBOXYLATE REDUCTASE 3"/>
    <property type="match status" value="1"/>
</dbReference>
<comment type="catalytic activity">
    <reaction evidence="4 7">
        <text>L-proline + NADP(+) = (S)-1-pyrroline-5-carboxylate + NADPH + 2 H(+)</text>
        <dbReference type="Rhea" id="RHEA:14109"/>
        <dbReference type="ChEBI" id="CHEBI:15378"/>
        <dbReference type="ChEBI" id="CHEBI:17388"/>
        <dbReference type="ChEBI" id="CHEBI:57783"/>
        <dbReference type="ChEBI" id="CHEBI:58349"/>
        <dbReference type="ChEBI" id="CHEBI:60039"/>
        <dbReference type="EC" id="1.5.1.2"/>
    </reaction>
</comment>
<dbReference type="GO" id="GO:0005737">
    <property type="term" value="C:cytoplasm"/>
    <property type="evidence" value="ECO:0007669"/>
    <property type="project" value="UniProtKB-SubCell"/>
</dbReference>
<keyword evidence="4" id="KW-0963">Cytoplasm</keyword>
<dbReference type="KEGG" id="ptx:ABW99_19290"/>
<dbReference type="AlphaFoldDB" id="A0A0G3EZ85"/>
<dbReference type="RefSeq" id="WP_047215938.1">
    <property type="nucleotide sequence ID" value="NZ_CP011568.3"/>
</dbReference>